<dbReference type="GO" id="GO:0000978">
    <property type="term" value="F:RNA polymerase II cis-regulatory region sequence-specific DNA binding"/>
    <property type="evidence" value="ECO:0007669"/>
    <property type="project" value="TreeGrafter"/>
</dbReference>
<accession>A0A8H6GGW8</accession>
<evidence type="ECO:0000313" key="6">
    <source>
        <dbReference type="EMBL" id="KAF6517948.1"/>
    </source>
</evidence>
<keyword evidence="4" id="KW-0539">Nucleus</keyword>
<evidence type="ECO:0000256" key="1">
    <source>
        <dbReference type="ARBA" id="ARBA00023015"/>
    </source>
</evidence>
<dbReference type="GO" id="GO:0000435">
    <property type="term" value="P:positive regulation of transcription from RNA polymerase II promoter by galactose"/>
    <property type="evidence" value="ECO:0007669"/>
    <property type="project" value="TreeGrafter"/>
</dbReference>
<evidence type="ECO:0000256" key="4">
    <source>
        <dbReference type="ARBA" id="ARBA00023242"/>
    </source>
</evidence>
<protein>
    <recommendedName>
        <fullName evidence="8">Transcription factor domain-containing protein</fullName>
    </recommendedName>
</protein>
<keyword evidence="3" id="KW-0804">Transcription</keyword>
<evidence type="ECO:0000256" key="5">
    <source>
        <dbReference type="SAM" id="MobiDB-lite"/>
    </source>
</evidence>
<dbReference type="PANTHER" id="PTHR47424:SF3">
    <property type="entry name" value="REGULATORY PROTEIN GAL4"/>
    <property type="match status" value="1"/>
</dbReference>
<feature type="region of interest" description="Disordered" evidence="5">
    <location>
        <begin position="310"/>
        <end position="331"/>
    </location>
</feature>
<dbReference type="AlphaFoldDB" id="A0A8H6GGW8"/>
<keyword evidence="1" id="KW-0805">Transcription regulation</keyword>
<evidence type="ECO:0008006" key="8">
    <source>
        <dbReference type="Google" id="ProtNLM"/>
    </source>
</evidence>
<dbReference type="GO" id="GO:0000981">
    <property type="term" value="F:DNA-binding transcription factor activity, RNA polymerase II-specific"/>
    <property type="evidence" value="ECO:0007669"/>
    <property type="project" value="TreeGrafter"/>
</dbReference>
<keyword evidence="2" id="KW-0238">DNA-binding</keyword>
<dbReference type="InterPro" id="IPR051127">
    <property type="entry name" value="Fungal_SecMet_Regulators"/>
</dbReference>
<organism evidence="6 7">
    <name type="scientific">Fusarium oxysporum f. sp. conglutinans</name>
    <dbReference type="NCBI Taxonomy" id="100902"/>
    <lineage>
        <taxon>Eukaryota</taxon>
        <taxon>Fungi</taxon>
        <taxon>Dikarya</taxon>
        <taxon>Ascomycota</taxon>
        <taxon>Pezizomycotina</taxon>
        <taxon>Sordariomycetes</taxon>
        <taxon>Hypocreomycetidae</taxon>
        <taxon>Hypocreales</taxon>
        <taxon>Nectriaceae</taxon>
        <taxon>Fusarium</taxon>
        <taxon>Fusarium oxysporum species complex</taxon>
    </lineage>
</organism>
<gene>
    <name evidence="6" type="ORF">HZS61_002026</name>
</gene>
<evidence type="ECO:0000256" key="3">
    <source>
        <dbReference type="ARBA" id="ARBA00023163"/>
    </source>
</evidence>
<proteinExistence type="predicted"/>
<name>A0A8H6GGW8_FUSOX</name>
<dbReference type="EMBL" id="JACDXP010000010">
    <property type="protein sequence ID" value="KAF6517948.1"/>
    <property type="molecule type" value="Genomic_DNA"/>
</dbReference>
<dbReference type="Proteomes" id="UP000593570">
    <property type="component" value="Unassembled WGS sequence"/>
</dbReference>
<evidence type="ECO:0000256" key="2">
    <source>
        <dbReference type="ARBA" id="ARBA00023125"/>
    </source>
</evidence>
<dbReference type="GO" id="GO:0005634">
    <property type="term" value="C:nucleus"/>
    <property type="evidence" value="ECO:0007669"/>
    <property type="project" value="TreeGrafter"/>
</dbReference>
<feature type="compositionally biased region" description="Low complexity" evidence="5">
    <location>
        <begin position="310"/>
        <end position="320"/>
    </location>
</feature>
<reference evidence="6 7" key="1">
    <citation type="journal article" date="2020" name="bioRxiv">
        <title>A chromosome-scale genome assembly for the Fusarium oxysporum strain Fo5176 to establish a model Arabidopsis-fungal pathosystem.</title>
        <authorList>
            <person name="Fokkens L."/>
            <person name="Guo L."/>
            <person name="Dora S."/>
            <person name="Wang B."/>
            <person name="Ye K."/>
            <person name="Sanchez-Rodriguez C."/>
            <person name="Croll D."/>
        </authorList>
    </citation>
    <scope>NUCLEOTIDE SEQUENCE [LARGE SCALE GENOMIC DNA]</scope>
    <source>
        <strain evidence="6 7">Fo5176</strain>
    </source>
</reference>
<sequence>MQNSPPKAPETDPVQFTPLQMAQAPTVCMTLGRPPVLQMTDDVLVPAAVDDEFICANTASCIQPEGTVSQNLFVVENIRLAKILGKILSSIYWPSSSSDFSALVRLDGLLEEFKTSLVCDLKWWDNDDRAQTQGSRGHVLKRQRNVLHARFLHLRILLYRPSFSAFCAAARRSRQRRGTGSGSDEVSVETNTLQGAFQAQCATTCVQVAYELSASLLAAREVEATGAWWFSLFYLMTCGGIIILAECAQAGGSKHFNQQQLDATWENTTVLLRVIGRENARARGYLEHLLLLKDQARSAYFSIRNSTVPSRVPSRRPSVSMQGQPDENDDQTIAVPVEVQTEQVDFMASLFQDNWDWSLDGGMPTYGGLGFGDEFIFPLPSWPA</sequence>
<dbReference type="PANTHER" id="PTHR47424">
    <property type="entry name" value="REGULATORY PROTEIN GAL4"/>
    <property type="match status" value="1"/>
</dbReference>
<evidence type="ECO:0000313" key="7">
    <source>
        <dbReference type="Proteomes" id="UP000593570"/>
    </source>
</evidence>
<dbReference type="CDD" id="cd12148">
    <property type="entry name" value="fungal_TF_MHR"/>
    <property type="match status" value="1"/>
</dbReference>
<comment type="caution">
    <text evidence="6">The sequence shown here is derived from an EMBL/GenBank/DDBJ whole genome shotgun (WGS) entry which is preliminary data.</text>
</comment>